<reference evidence="2 3" key="1">
    <citation type="journal article" date="2011" name="Stand. Genomic Sci.">
        <title>Complete genome sequence of Syntrophobotulus glycolicus type strain (FlGlyR).</title>
        <authorList>
            <person name="Han C."/>
            <person name="Mwirichia R."/>
            <person name="Chertkov O."/>
            <person name="Held B."/>
            <person name="Lapidus A."/>
            <person name="Nolan M."/>
            <person name="Lucas S."/>
            <person name="Hammon N."/>
            <person name="Deshpande S."/>
            <person name="Cheng J.F."/>
            <person name="Tapia R."/>
            <person name="Goodwin L."/>
            <person name="Pitluck S."/>
            <person name="Huntemann M."/>
            <person name="Liolios K."/>
            <person name="Ivanova N."/>
            <person name="Pagani I."/>
            <person name="Mavromatis K."/>
            <person name="Ovchinikova G."/>
            <person name="Pati A."/>
            <person name="Chen A."/>
            <person name="Palaniappan K."/>
            <person name="Land M."/>
            <person name="Hauser L."/>
            <person name="Brambilla E.M."/>
            <person name="Rohde M."/>
            <person name="Spring S."/>
            <person name="Sikorski J."/>
            <person name="Goker M."/>
            <person name="Woyke T."/>
            <person name="Bristow J."/>
            <person name="Eisen J.A."/>
            <person name="Markowitz V."/>
            <person name="Hugenholtz P."/>
            <person name="Kyrpides N.C."/>
            <person name="Klenk H.P."/>
            <person name="Detter J.C."/>
        </authorList>
    </citation>
    <scope>NUCLEOTIDE SEQUENCE [LARGE SCALE GENOMIC DNA]</scope>
    <source>
        <strain evidence="3">DSM 8271 / FlGlyR</strain>
    </source>
</reference>
<dbReference type="Proteomes" id="UP000007488">
    <property type="component" value="Chromosome"/>
</dbReference>
<dbReference type="HOGENOM" id="CLU_048284_0_0_9"/>
<sequence>MNIAEARNHISESMQMQSAPNYQLKEDITQGKNIIIYGAGGNGKLFYSYLRFLGISVVAFLDRAAKPAQMLFDLPVHCADSEKVPRCYKDHRIIIALDRFKCNINEIVSYLNDLGFKDVIYSNHLLCKANYYNINTTFNIPIVDLKQEESEINKALELLEDDHSREAFCSYLRAYATSEFDHTFMSKGCIDYVRPGLTLNKGFARFVDCGAFTGDTFQDIKKHHNMDSYIGFEPSGEIYKRLLDTVKNEAGDTVAFLYPCAVGDKTFYTSFDAELNARSSLSEDGKQTVLVVKLDELLINVNPTMIKMDIEGAEIDALKGCKDIIKNSKPDLAICVYHRLTDLWRIPLMIHEIVPEYKLYMRCHYIATIQTVLYATC</sequence>
<dbReference type="Pfam" id="PF05050">
    <property type="entry name" value="Methyltransf_21"/>
    <property type="match status" value="1"/>
</dbReference>
<dbReference type="PANTHER" id="PTHR34203:SF15">
    <property type="entry name" value="SLL1173 PROTEIN"/>
    <property type="match status" value="1"/>
</dbReference>
<accession>F0SZC6</accession>
<dbReference type="OrthoDB" id="5329963at2"/>
<dbReference type="InterPro" id="IPR052514">
    <property type="entry name" value="SAM-dependent_MTase"/>
</dbReference>
<dbReference type="STRING" id="645991.Sgly_0567"/>
<gene>
    <name evidence="2" type="ordered locus">Sgly_0567</name>
</gene>
<proteinExistence type="predicted"/>
<dbReference type="GO" id="GO:0032259">
    <property type="term" value="P:methylation"/>
    <property type="evidence" value="ECO:0007669"/>
    <property type="project" value="UniProtKB-KW"/>
</dbReference>
<dbReference type="EMBL" id="CP002547">
    <property type="protein sequence ID" value="ADY54931.1"/>
    <property type="molecule type" value="Genomic_DNA"/>
</dbReference>
<feature type="domain" description="Methyltransferase FkbM" evidence="1">
    <location>
        <begin position="208"/>
        <end position="335"/>
    </location>
</feature>
<dbReference type="AlphaFoldDB" id="F0SZC6"/>
<dbReference type="GO" id="GO:0008168">
    <property type="term" value="F:methyltransferase activity"/>
    <property type="evidence" value="ECO:0007669"/>
    <property type="project" value="UniProtKB-KW"/>
</dbReference>
<evidence type="ECO:0000313" key="3">
    <source>
        <dbReference type="Proteomes" id="UP000007488"/>
    </source>
</evidence>
<reference evidence="3" key="2">
    <citation type="submission" date="2011-02" db="EMBL/GenBank/DDBJ databases">
        <title>The complete genome of Syntrophobotulus glycolicus DSM 8271.</title>
        <authorList>
            <person name="Lucas S."/>
            <person name="Copeland A."/>
            <person name="Lapidus A."/>
            <person name="Bruce D."/>
            <person name="Goodwin L."/>
            <person name="Pitluck S."/>
            <person name="Kyrpides N."/>
            <person name="Mavromatis K."/>
            <person name="Pagani I."/>
            <person name="Ivanova N."/>
            <person name="Mikhailova N."/>
            <person name="Chertkov O."/>
            <person name="Held B."/>
            <person name="Detter J.C."/>
            <person name="Tapia R."/>
            <person name="Han C."/>
            <person name="Land M."/>
            <person name="Hauser L."/>
            <person name="Markowitz V."/>
            <person name="Cheng J.-F."/>
            <person name="Hugenholtz P."/>
            <person name="Woyke T."/>
            <person name="Wu D."/>
            <person name="Spring S."/>
            <person name="Schroeder M."/>
            <person name="Brambilla E."/>
            <person name="Klenk H.-P."/>
            <person name="Eisen J.A."/>
        </authorList>
    </citation>
    <scope>NUCLEOTIDE SEQUENCE [LARGE SCALE GENOMIC DNA]</scope>
    <source>
        <strain evidence="3">DSM 8271 / FlGlyR</strain>
    </source>
</reference>
<dbReference type="Gene3D" id="3.40.50.720">
    <property type="entry name" value="NAD(P)-binding Rossmann-like Domain"/>
    <property type="match status" value="1"/>
</dbReference>
<keyword evidence="2" id="KW-0808">Transferase</keyword>
<keyword evidence="2" id="KW-0489">Methyltransferase</keyword>
<dbReference type="NCBIfam" id="TIGR01444">
    <property type="entry name" value="fkbM_fam"/>
    <property type="match status" value="1"/>
</dbReference>
<dbReference type="InterPro" id="IPR029063">
    <property type="entry name" value="SAM-dependent_MTases_sf"/>
</dbReference>
<dbReference type="Gene3D" id="3.40.50.150">
    <property type="entry name" value="Vaccinia Virus protein VP39"/>
    <property type="match status" value="1"/>
</dbReference>
<dbReference type="eggNOG" id="COG1086">
    <property type="taxonomic scope" value="Bacteria"/>
</dbReference>
<evidence type="ECO:0000259" key="1">
    <source>
        <dbReference type="Pfam" id="PF05050"/>
    </source>
</evidence>
<dbReference type="KEGG" id="sgy:Sgly_0567"/>
<name>F0SZC6_SYNGF</name>
<organism evidence="2 3">
    <name type="scientific">Syntrophobotulus glycolicus (strain DSM 8271 / FlGlyR)</name>
    <dbReference type="NCBI Taxonomy" id="645991"/>
    <lineage>
        <taxon>Bacteria</taxon>
        <taxon>Bacillati</taxon>
        <taxon>Bacillota</taxon>
        <taxon>Clostridia</taxon>
        <taxon>Eubacteriales</taxon>
        <taxon>Desulfitobacteriaceae</taxon>
        <taxon>Syntrophobotulus</taxon>
    </lineage>
</organism>
<keyword evidence="3" id="KW-1185">Reference proteome</keyword>
<dbReference type="PANTHER" id="PTHR34203">
    <property type="entry name" value="METHYLTRANSFERASE, FKBM FAMILY PROTEIN"/>
    <property type="match status" value="1"/>
</dbReference>
<dbReference type="SUPFAM" id="SSF53335">
    <property type="entry name" value="S-adenosyl-L-methionine-dependent methyltransferases"/>
    <property type="match status" value="1"/>
</dbReference>
<protein>
    <submittedName>
        <fullName evidence="2">Methyltransferase FkbM family</fullName>
    </submittedName>
</protein>
<dbReference type="RefSeq" id="WP_013623802.1">
    <property type="nucleotide sequence ID" value="NC_015172.1"/>
</dbReference>
<evidence type="ECO:0000313" key="2">
    <source>
        <dbReference type="EMBL" id="ADY54931.1"/>
    </source>
</evidence>
<dbReference type="InterPro" id="IPR006342">
    <property type="entry name" value="FkbM_mtfrase"/>
</dbReference>